<evidence type="ECO:0000313" key="1">
    <source>
        <dbReference type="EMBL" id="GMF30613.1"/>
    </source>
</evidence>
<dbReference type="Proteomes" id="UP001165121">
    <property type="component" value="Unassembled WGS sequence"/>
</dbReference>
<keyword evidence="2" id="KW-1185">Reference proteome</keyword>
<name>A0A9W6UBT6_9STRA</name>
<organism evidence="1 2">
    <name type="scientific">Phytophthora fragariaefolia</name>
    <dbReference type="NCBI Taxonomy" id="1490495"/>
    <lineage>
        <taxon>Eukaryota</taxon>
        <taxon>Sar</taxon>
        <taxon>Stramenopiles</taxon>
        <taxon>Oomycota</taxon>
        <taxon>Peronosporomycetes</taxon>
        <taxon>Peronosporales</taxon>
        <taxon>Peronosporaceae</taxon>
        <taxon>Phytophthora</taxon>
    </lineage>
</organism>
<dbReference type="OrthoDB" id="168063at2759"/>
<protein>
    <submittedName>
        <fullName evidence="1">Unnamed protein product</fullName>
    </submittedName>
</protein>
<dbReference type="Gene3D" id="1.25.10.10">
    <property type="entry name" value="Leucine-rich Repeat Variant"/>
    <property type="match status" value="1"/>
</dbReference>
<accession>A0A9W6UBT6</accession>
<evidence type="ECO:0000313" key="2">
    <source>
        <dbReference type="Proteomes" id="UP001165121"/>
    </source>
</evidence>
<dbReference type="InterPro" id="IPR011989">
    <property type="entry name" value="ARM-like"/>
</dbReference>
<gene>
    <name evidence="1" type="ORF">Pfra01_000681600</name>
</gene>
<comment type="caution">
    <text evidence="1">The sequence shown here is derived from an EMBL/GenBank/DDBJ whole genome shotgun (WGS) entry which is preliminary data.</text>
</comment>
<reference evidence="1" key="1">
    <citation type="submission" date="2023-04" db="EMBL/GenBank/DDBJ databases">
        <title>Phytophthora fragariaefolia NBRC 109709.</title>
        <authorList>
            <person name="Ichikawa N."/>
            <person name="Sato H."/>
            <person name="Tonouchi N."/>
        </authorList>
    </citation>
    <scope>NUCLEOTIDE SEQUENCE</scope>
    <source>
        <strain evidence="1">NBRC 109709</strain>
    </source>
</reference>
<sequence length="345" mass="38755">MDELVEAMESASLTWQDRVRQGLTSDDARLRLHTYSTLSSKCSESKEAQKHVGMLFGSGAVSRFAGSSLLSVLFDDLRSTDRTLRIAAARVLCLMAYENLTNQQLIIRCQADGDEEMVGVTVGWVHAFFVPQTLRDRYEAQCEERGRFSTLVGLTEFVSSMIKDNYATVYSRIGHYYAGGCHDFLPLCWFHALVNDSSETTDMLDIPDPNENLIGFYLVPRQMQFPEQDDYFLQEIMSSIQTEAGLTRLQQVHATFQQVAFRAPAKGANAAALKSAMEGIQQRATTDLVNIEEVSQQHANLLQWLGASLERTISWNELLTWCCTDTNANEMLKRFGADRCRAVGV</sequence>
<dbReference type="AlphaFoldDB" id="A0A9W6UBT6"/>
<proteinExistence type="predicted"/>
<dbReference type="EMBL" id="BSXT01000594">
    <property type="protein sequence ID" value="GMF30613.1"/>
    <property type="molecule type" value="Genomic_DNA"/>
</dbReference>